<sequence>QCSAYSFVNARCALLGDDSGKPQICTRGDALHWVKTECEETSSSTPTSTTPAITTSTPTTTSTSTAATTVTSTTSSSTASTTSSTTTVAMTTRPPGGIRFFQVVRQYQYSYSAKTALVSSEWCRSNYPQIFNDPRLIVIQGYPCICVMFLDPPSIDSFICSSRIPATWEYPAERYLLQSVSLFTIVF</sequence>
<accession>A0AAV5SYS6</accession>
<dbReference type="AlphaFoldDB" id="A0AAV5SYS6"/>
<feature type="compositionally biased region" description="Low complexity" evidence="1">
    <location>
        <begin position="41"/>
        <end position="88"/>
    </location>
</feature>
<feature type="region of interest" description="Disordered" evidence="1">
    <location>
        <begin position="38"/>
        <end position="88"/>
    </location>
</feature>
<evidence type="ECO:0000313" key="2">
    <source>
        <dbReference type="EMBL" id="GMS88366.1"/>
    </source>
</evidence>
<dbReference type="Proteomes" id="UP001432027">
    <property type="component" value="Unassembled WGS sequence"/>
</dbReference>
<proteinExistence type="predicted"/>
<keyword evidence="3" id="KW-1185">Reference proteome</keyword>
<organism evidence="2 3">
    <name type="scientific">Pristionchus entomophagus</name>
    <dbReference type="NCBI Taxonomy" id="358040"/>
    <lineage>
        <taxon>Eukaryota</taxon>
        <taxon>Metazoa</taxon>
        <taxon>Ecdysozoa</taxon>
        <taxon>Nematoda</taxon>
        <taxon>Chromadorea</taxon>
        <taxon>Rhabditida</taxon>
        <taxon>Rhabditina</taxon>
        <taxon>Diplogasteromorpha</taxon>
        <taxon>Diplogasteroidea</taxon>
        <taxon>Neodiplogasteridae</taxon>
        <taxon>Pristionchus</taxon>
    </lineage>
</organism>
<evidence type="ECO:0000313" key="3">
    <source>
        <dbReference type="Proteomes" id="UP001432027"/>
    </source>
</evidence>
<feature type="non-terminal residue" evidence="2">
    <location>
        <position position="1"/>
    </location>
</feature>
<dbReference type="EMBL" id="BTSX01000003">
    <property type="protein sequence ID" value="GMS88366.1"/>
    <property type="molecule type" value="Genomic_DNA"/>
</dbReference>
<evidence type="ECO:0000256" key="1">
    <source>
        <dbReference type="SAM" id="MobiDB-lite"/>
    </source>
</evidence>
<name>A0AAV5SYS6_9BILA</name>
<comment type="caution">
    <text evidence="2">The sequence shown here is derived from an EMBL/GenBank/DDBJ whole genome shotgun (WGS) entry which is preliminary data.</text>
</comment>
<protein>
    <submittedName>
        <fullName evidence="2">Uncharacterized protein</fullName>
    </submittedName>
</protein>
<reference evidence="2" key="1">
    <citation type="submission" date="2023-10" db="EMBL/GenBank/DDBJ databases">
        <title>Genome assembly of Pristionchus species.</title>
        <authorList>
            <person name="Yoshida K."/>
            <person name="Sommer R.J."/>
        </authorList>
    </citation>
    <scope>NUCLEOTIDE SEQUENCE</scope>
    <source>
        <strain evidence="2">RS0144</strain>
    </source>
</reference>
<gene>
    <name evidence="2" type="ORF">PENTCL1PPCAC_10541</name>
</gene>